<keyword evidence="3 9" id="KW-0808">Transferase</keyword>
<protein>
    <recommendedName>
        <fullName evidence="9">Carbohydrate sulfotransferase</fullName>
        <ecNumber evidence="9">2.8.2.-</ecNumber>
    </recommendedName>
</protein>
<evidence type="ECO:0000256" key="6">
    <source>
        <dbReference type="ARBA" id="ARBA00023034"/>
    </source>
</evidence>
<keyword evidence="7" id="KW-0472">Membrane</keyword>
<evidence type="ECO:0000256" key="8">
    <source>
        <dbReference type="ARBA" id="ARBA00023180"/>
    </source>
</evidence>
<proteinExistence type="inferred from homology"/>
<dbReference type="PANTHER" id="PTHR12137">
    <property type="entry name" value="CARBOHYDRATE SULFOTRANSFERASE"/>
    <property type="match status" value="1"/>
</dbReference>
<evidence type="ECO:0000256" key="4">
    <source>
        <dbReference type="ARBA" id="ARBA00022692"/>
    </source>
</evidence>
<keyword evidence="11" id="KW-1185">Reference proteome</keyword>
<dbReference type="Proteomes" id="UP001158576">
    <property type="component" value="Chromosome 1"/>
</dbReference>
<keyword evidence="5" id="KW-1133">Transmembrane helix</keyword>
<evidence type="ECO:0000256" key="9">
    <source>
        <dbReference type="RuleBase" id="RU364020"/>
    </source>
</evidence>
<comment type="similarity">
    <text evidence="2 9">Belongs to the sulfotransferase 2 family.</text>
</comment>
<keyword evidence="4" id="KW-0812">Transmembrane</keyword>
<keyword evidence="9" id="KW-0735">Signal-anchor</keyword>
<dbReference type="EMBL" id="OU015566">
    <property type="protein sequence ID" value="CAG5101805.1"/>
    <property type="molecule type" value="Genomic_DNA"/>
</dbReference>
<keyword evidence="9" id="KW-0119">Carbohydrate metabolism</keyword>
<evidence type="ECO:0000313" key="10">
    <source>
        <dbReference type="EMBL" id="CAG5101805.1"/>
    </source>
</evidence>
<evidence type="ECO:0000256" key="5">
    <source>
        <dbReference type="ARBA" id="ARBA00022989"/>
    </source>
</evidence>
<sequence length="290" mass="33576">MPDLLRTHHEYCSQSPLTRTLQNRASTLEGLSKGGVKFSTCLTAKSASTALTQIFLEITGFIKDPIGVQFKQILDGDHRSNNECDSLEKGCLLQPDQIDKDSLQFIFVRDPMDRIFSAWKDKMNRTEDREMYYEFPGKQIIREEFDLPENFLFPKRKMDAHKMGYYVSFQMFARWLAKDNHYKTNIHWNTLQSSCDICAFDFDFIGRISQMDEDMPRLMQQLNVRSPSYDEIQQGFQSANAHSTKHSKLKIEEEFSKLTNVELENLLAIYIGDYAAFGLPIPGFAKPSFI</sequence>
<accession>A0ABN7SPT2</accession>
<keyword evidence="6 9" id="KW-0333">Golgi apparatus</keyword>
<gene>
    <name evidence="10" type="ORF">OKIOD_LOCUS8772</name>
</gene>
<keyword evidence="8 9" id="KW-0325">Glycoprotein</keyword>
<evidence type="ECO:0000256" key="7">
    <source>
        <dbReference type="ARBA" id="ARBA00023136"/>
    </source>
</evidence>
<organism evidence="10 11">
    <name type="scientific">Oikopleura dioica</name>
    <name type="common">Tunicate</name>
    <dbReference type="NCBI Taxonomy" id="34765"/>
    <lineage>
        <taxon>Eukaryota</taxon>
        <taxon>Metazoa</taxon>
        <taxon>Chordata</taxon>
        <taxon>Tunicata</taxon>
        <taxon>Appendicularia</taxon>
        <taxon>Copelata</taxon>
        <taxon>Oikopleuridae</taxon>
        <taxon>Oikopleura</taxon>
    </lineage>
</organism>
<comment type="subcellular location">
    <subcellularLocation>
        <location evidence="1 9">Golgi apparatus membrane</location>
        <topology evidence="1 9">Single-pass type II membrane protein</topology>
    </subcellularLocation>
</comment>
<evidence type="ECO:0000256" key="3">
    <source>
        <dbReference type="ARBA" id="ARBA00022679"/>
    </source>
</evidence>
<dbReference type="PANTHER" id="PTHR12137:SF54">
    <property type="entry name" value="CARBOHYDRATE SULFOTRANSFERASE"/>
    <property type="match status" value="1"/>
</dbReference>
<evidence type="ECO:0000256" key="2">
    <source>
        <dbReference type="ARBA" id="ARBA00006339"/>
    </source>
</evidence>
<evidence type="ECO:0000256" key="1">
    <source>
        <dbReference type="ARBA" id="ARBA00004323"/>
    </source>
</evidence>
<evidence type="ECO:0000313" key="11">
    <source>
        <dbReference type="Proteomes" id="UP001158576"/>
    </source>
</evidence>
<dbReference type="InterPro" id="IPR018011">
    <property type="entry name" value="Carb_sulfotrans_8-10"/>
</dbReference>
<dbReference type="InterPro" id="IPR005331">
    <property type="entry name" value="Sulfotransferase"/>
</dbReference>
<dbReference type="Pfam" id="PF03567">
    <property type="entry name" value="Sulfotransfer_2"/>
    <property type="match status" value="1"/>
</dbReference>
<dbReference type="EC" id="2.8.2.-" evidence="9"/>
<name>A0ABN7SPT2_OIKDI</name>
<reference evidence="10 11" key="1">
    <citation type="submission" date="2021-04" db="EMBL/GenBank/DDBJ databases">
        <authorList>
            <person name="Bliznina A."/>
        </authorList>
    </citation>
    <scope>NUCLEOTIDE SEQUENCE [LARGE SCALE GENOMIC DNA]</scope>
</reference>